<dbReference type="PANTHER" id="PTHR35090:SF2">
    <property type="entry name" value="ARSR FAMILY TRANSCRIPTIONAL REGULATOR"/>
    <property type="match status" value="1"/>
</dbReference>
<dbReference type="InterPro" id="IPR024096">
    <property type="entry name" value="NO_sig/Golgi_transp_ligand-bd"/>
</dbReference>
<dbReference type="InterPro" id="IPR001845">
    <property type="entry name" value="HTH_ArsR_DNA-bd_dom"/>
</dbReference>
<dbReference type="Pfam" id="PF01022">
    <property type="entry name" value="HTH_5"/>
    <property type="match status" value="1"/>
</dbReference>
<dbReference type="EMBL" id="VSSQ01000169">
    <property type="protein sequence ID" value="MPL82931.1"/>
    <property type="molecule type" value="Genomic_DNA"/>
</dbReference>
<evidence type="ECO:0000259" key="2">
    <source>
        <dbReference type="SMART" id="SM00989"/>
    </source>
</evidence>
<gene>
    <name evidence="3" type="ORF">SDC9_28880</name>
</gene>
<name>A0A644UVQ7_9ZZZZ</name>
<evidence type="ECO:0008006" key="4">
    <source>
        <dbReference type="Google" id="ProtNLM"/>
    </source>
</evidence>
<organism evidence="3">
    <name type="scientific">bioreactor metagenome</name>
    <dbReference type="NCBI Taxonomy" id="1076179"/>
    <lineage>
        <taxon>unclassified sequences</taxon>
        <taxon>metagenomes</taxon>
        <taxon>ecological metagenomes</taxon>
    </lineage>
</organism>
<dbReference type="CDD" id="cd00090">
    <property type="entry name" value="HTH_ARSR"/>
    <property type="match status" value="1"/>
</dbReference>
<feature type="domain" description="HTH arsR-type" evidence="1">
    <location>
        <begin position="25"/>
        <end position="103"/>
    </location>
</feature>
<reference evidence="3" key="1">
    <citation type="submission" date="2019-08" db="EMBL/GenBank/DDBJ databases">
        <authorList>
            <person name="Kucharzyk K."/>
            <person name="Murdoch R.W."/>
            <person name="Higgins S."/>
            <person name="Loffler F."/>
        </authorList>
    </citation>
    <scope>NUCLEOTIDE SEQUENCE</scope>
</reference>
<sequence>MDFTDKINEAKKQKPIQIFSKGHKEIGVNVIKSPVKLVILSMLKDNEMEFDEIVKNTGKSKSTVSVHLKSLRKDGVISFKFDPEDQRRKIFYINSRFLGEIEPPEPFELEEQKTDFLLENIINKNNDSGGKFNFSHLLFHTFRSTLIQEGININPILYESGRRIGLALYEQIKADDVDIFIKNLQVFWEEYGLGRIEFKLGEKIEITTYDCFECELLPKTGKPACYLDSGIIEATLSSFLKKDLKVIETKCYTMGDSCCAFELEPIE</sequence>
<dbReference type="Gene3D" id="1.10.10.10">
    <property type="entry name" value="Winged helix-like DNA-binding domain superfamily/Winged helix DNA-binding domain"/>
    <property type="match status" value="1"/>
</dbReference>
<dbReference type="SUPFAM" id="SSF46785">
    <property type="entry name" value="Winged helix' DNA-binding domain"/>
    <property type="match status" value="1"/>
</dbReference>
<evidence type="ECO:0000259" key="1">
    <source>
        <dbReference type="SMART" id="SM00418"/>
    </source>
</evidence>
<dbReference type="InterPro" id="IPR036388">
    <property type="entry name" value="WH-like_DNA-bd_sf"/>
</dbReference>
<dbReference type="Gene3D" id="3.30.1380.20">
    <property type="entry name" value="Trafficking protein particle complex subunit 3"/>
    <property type="match status" value="1"/>
</dbReference>
<dbReference type="InterPro" id="IPR011991">
    <property type="entry name" value="ArsR-like_HTH"/>
</dbReference>
<dbReference type="PANTHER" id="PTHR35090">
    <property type="entry name" value="DNA-DIRECTED RNA POLYMERASE SUBUNIT I"/>
    <property type="match status" value="1"/>
</dbReference>
<comment type="caution">
    <text evidence="3">The sequence shown here is derived from an EMBL/GenBank/DDBJ whole genome shotgun (WGS) entry which is preliminary data.</text>
</comment>
<dbReference type="SMART" id="SM00989">
    <property type="entry name" value="V4R"/>
    <property type="match status" value="1"/>
</dbReference>
<dbReference type="AlphaFoldDB" id="A0A644UVQ7"/>
<feature type="domain" description="4-vinyl reductase 4VR" evidence="2">
    <location>
        <begin position="203"/>
        <end position="265"/>
    </location>
</feature>
<dbReference type="Pfam" id="PF02830">
    <property type="entry name" value="V4R"/>
    <property type="match status" value="1"/>
</dbReference>
<protein>
    <recommendedName>
        <fullName evidence="4">4-vinyl reductase 4VR domain-containing protein</fullName>
    </recommendedName>
</protein>
<dbReference type="InterPro" id="IPR004096">
    <property type="entry name" value="V4R"/>
</dbReference>
<proteinExistence type="predicted"/>
<evidence type="ECO:0000313" key="3">
    <source>
        <dbReference type="EMBL" id="MPL82931.1"/>
    </source>
</evidence>
<accession>A0A644UVQ7</accession>
<dbReference type="SMART" id="SM00418">
    <property type="entry name" value="HTH_ARSR"/>
    <property type="match status" value="1"/>
</dbReference>
<dbReference type="InterPro" id="IPR036390">
    <property type="entry name" value="WH_DNA-bd_sf"/>
</dbReference>
<dbReference type="GO" id="GO:0003700">
    <property type="term" value="F:DNA-binding transcription factor activity"/>
    <property type="evidence" value="ECO:0007669"/>
    <property type="project" value="InterPro"/>
</dbReference>
<dbReference type="SUPFAM" id="SSF111126">
    <property type="entry name" value="Ligand-binding domain in the NO signalling and Golgi transport"/>
    <property type="match status" value="1"/>
</dbReference>